<feature type="transmembrane region" description="Helical" evidence="8">
    <location>
        <begin position="42"/>
        <end position="63"/>
    </location>
</feature>
<protein>
    <submittedName>
        <fullName evidence="9">AI-2E family transporter</fullName>
    </submittedName>
</protein>
<dbReference type="RefSeq" id="WP_154502751.1">
    <property type="nucleotide sequence ID" value="NZ_JAQXPC010000087.1"/>
</dbReference>
<feature type="transmembrane region" description="Helical" evidence="8">
    <location>
        <begin position="169"/>
        <end position="195"/>
    </location>
</feature>
<keyword evidence="6 8" id="KW-1133">Transmembrane helix</keyword>
<feature type="transmembrane region" description="Helical" evidence="8">
    <location>
        <begin position="263"/>
        <end position="291"/>
    </location>
</feature>
<evidence type="ECO:0000256" key="2">
    <source>
        <dbReference type="ARBA" id="ARBA00009773"/>
    </source>
</evidence>
<evidence type="ECO:0000256" key="6">
    <source>
        <dbReference type="ARBA" id="ARBA00022989"/>
    </source>
</evidence>
<evidence type="ECO:0000313" key="10">
    <source>
        <dbReference type="Proteomes" id="UP000461880"/>
    </source>
</evidence>
<evidence type="ECO:0000256" key="3">
    <source>
        <dbReference type="ARBA" id="ARBA00022448"/>
    </source>
</evidence>
<dbReference type="GO" id="GO:0005886">
    <property type="term" value="C:plasma membrane"/>
    <property type="evidence" value="ECO:0007669"/>
    <property type="project" value="UniProtKB-SubCell"/>
</dbReference>
<evidence type="ECO:0000313" key="9">
    <source>
        <dbReference type="EMBL" id="MSS57726.1"/>
    </source>
</evidence>
<dbReference type="EMBL" id="VUMN01000003">
    <property type="protein sequence ID" value="MSS57726.1"/>
    <property type="molecule type" value="Genomic_DNA"/>
</dbReference>
<dbReference type="Proteomes" id="UP000461880">
    <property type="component" value="Unassembled WGS sequence"/>
</dbReference>
<comment type="subcellular location">
    <subcellularLocation>
        <location evidence="1">Cell membrane</location>
        <topology evidence="1">Multi-pass membrane protein</topology>
    </subcellularLocation>
</comment>
<dbReference type="GO" id="GO:0055085">
    <property type="term" value="P:transmembrane transport"/>
    <property type="evidence" value="ECO:0007669"/>
    <property type="project" value="TreeGrafter"/>
</dbReference>
<feature type="transmembrane region" description="Helical" evidence="8">
    <location>
        <begin position="12"/>
        <end position="30"/>
    </location>
</feature>
<comment type="caution">
    <text evidence="9">The sequence shown here is derived from an EMBL/GenBank/DDBJ whole genome shotgun (WGS) entry which is preliminary data.</text>
</comment>
<keyword evidence="10" id="KW-1185">Reference proteome</keyword>
<feature type="transmembrane region" description="Helical" evidence="8">
    <location>
        <begin position="235"/>
        <end position="257"/>
    </location>
</feature>
<dbReference type="PANTHER" id="PTHR21716:SF53">
    <property type="entry name" value="PERMEASE PERM-RELATED"/>
    <property type="match status" value="1"/>
</dbReference>
<sequence>MKINWKEEMKDNVLTYTASGAIILLIWFFFQRWDSVASFLGKLWSTLSPFIWGFAIAFILVPIRRTAEEKWLKNTKLKPKTKRRAAVAIAFVIFAAVLVLFFSILTPQIISSAKTLVDSMDSYLKTAEDWANGLNANSQYGALLDSIMNSVLNAVKKAVDGSSGLIATLLSYSVSVVKGIGNFFIGMIIAIYLLADQERWKRQLKQVTYSIWSKDHADYLAYVGRLTIRMLNSFIFGKALDSLIIGIACGIVCGIMQMPYTPLIAFVVGLTNMIPVFGPFLGAIPCIFILLIISPYKAVEFGIFILILQQIDGNILGPRILGDSVGLPALWVMFAIILGGSLFGVLGMFLGVPLFSVIYVLVRDHVNNRLRSKKLRIS</sequence>
<reference evidence="9 10" key="1">
    <citation type="submission" date="2019-08" db="EMBL/GenBank/DDBJ databases">
        <title>In-depth cultivation of the pig gut microbiome towards novel bacterial diversity and tailored functional studies.</title>
        <authorList>
            <person name="Wylensek D."/>
            <person name="Hitch T.C.A."/>
            <person name="Clavel T."/>
        </authorList>
    </citation>
    <scope>NUCLEOTIDE SEQUENCE [LARGE SCALE GENOMIC DNA]</scope>
    <source>
        <strain evidence="9 10">Oil+RF-744-GAM-WT-6</strain>
    </source>
</reference>
<keyword evidence="7 8" id="KW-0472">Membrane</keyword>
<dbReference type="AlphaFoldDB" id="A0A7X2TFR2"/>
<proteinExistence type="inferred from homology"/>
<evidence type="ECO:0000256" key="8">
    <source>
        <dbReference type="SAM" id="Phobius"/>
    </source>
</evidence>
<feature type="transmembrane region" description="Helical" evidence="8">
    <location>
        <begin position="84"/>
        <end position="110"/>
    </location>
</feature>
<dbReference type="Pfam" id="PF01594">
    <property type="entry name" value="AI-2E_transport"/>
    <property type="match status" value="1"/>
</dbReference>
<feature type="transmembrane region" description="Helical" evidence="8">
    <location>
        <begin position="329"/>
        <end position="362"/>
    </location>
</feature>
<evidence type="ECO:0000256" key="7">
    <source>
        <dbReference type="ARBA" id="ARBA00023136"/>
    </source>
</evidence>
<name>A0A7X2TFR2_9FIRM</name>
<keyword evidence="4" id="KW-1003">Cell membrane</keyword>
<keyword evidence="5 8" id="KW-0812">Transmembrane</keyword>
<organism evidence="9 10">
    <name type="scientific">Stecheria intestinalis</name>
    <dbReference type="NCBI Taxonomy" id="2606630"/>
    <lineage>
        <taxon>Bacteria</taxon>
        <taxon>Bacillati</taxon>
        <taxon>Bacillota</taxon>
        <taxon>Erysipelotrichia</taxon>
        <taxon>Erysipelotrichales</taxon>
        <taxon>Erysipelotrichaceae</taxon>
        <taxon>Stecheria</taxon>
    </lineage>
</organism>
<evidence type="ECO:0000256" key="1">
    <source>
        <dbReference type="ARBA" id="ARBA00004651"/>
    </source>
</evidence>
<feature type="transmembrane region" description="Helical" evidence="8">
    <location>
        <begin position="298"/>
        <end position="317"/>
    </location>
</feature>
<keyword evidence="3" id="KW-0813">Transport</keyword>
<evidence type="ECO:0000256" key="5">
    <source>
        <dbReference type="ARBA" id="ARBA00022692"/>
    </source>
</evidence>
<evidence type="ECO:0000256" key="4">
    <source>
        <dbReference type="ARBA" id="ARBA00022475"/>
    </source>
</evidence>
<comment type="similarity">
    <text evidence="2">Belongs to the autoinducer-2 exporter (AI-2E) (TC 2.A.86) family.</text>
</comment>
<accession>A0A7X2TFR2</accession>
<dbReference type="InterPro" id="IPR002549">
    <property type="entry name" value="AI-2E-like"/>
</dbReference>
<dbReference type="PANTHER" id="PTHR21716">
    <property type="entry name" value="TRANSMEMBRANE PROTEIN"/>
    <property type="match status" value="1"/>
</dbReference>
<gene>
    <name evidence="9" type="ORF">FYJ51_02250</name>
</gene>